<name>A0A8X7Z0V5_POPTO</name>
<proteinExistence type="predicted"/>
<feature type="repeat" description="PPR" evidence="1">
    <location>
        <begin position="160"/>
        <end position="194"/>
    </location>
</feature>
<dbReference type="InterPro" id="IPR046960">
    <property type="entry name" value="PPR_At4g14850-like_plant"/>
</dbReference>
<keyword evidence="3" id="KW-1185">Reference proteome</keyword>
<accession>A0A8X7Z0V5</accession>
<reference evidence="2" key="1">
    <citation type="journal article" date="2020" name="bioRxiv">
        <title>Hybrid origin of Populus tomentosa Carr. identified through genome sequencing and phylogenomic analysis.</title>
        <authorList>
            <person name="An X."/>
            <person name="Gao K."/>
            <person name="Chen Z."/>
            <person name="Li J."/>
            <person name="Yang X."/>
            <person name="Yang X."/>
            <person name="Zhou J."/>
            <person name="Guo T."/>
            <person name="Zhao T."/>
            <person name="Huang S."/>
            <person name="Miao D."/>
            <person name="Khan W.U."/>
            <person name="Rao P."/>
            <person name="Ye M."/>
            <person name="Lei B."/>
            <person name="Liao W."/>
            <person name="Wang J."/>
            <person name="Ji L."/>
            <person name="Li Y."/>
            <person name="Guo B."/>
            <person name="Mustafa N.S."/>
            <person name="Li S."/>
            <person name="Yun Q."/>
            <person name="Keller S.R."/>
            <person name="Mao J."/>
            <person name="Zhang R."/>
            <person name="Strauss S.H."/>
        </authorList>
    </citation>
    <scope>NUCLEOTIDE SEQUENCE</scope>
    <source>
        <strain evidence="2">GM15</strain>
        <tissue evidence="2">Leaf</tissue>
    </source>
</reference>
<comment type="caution">
    <text evidence="2">The sequence shown here is derived from an EMBL/GenBank/DDBJ whole genome shotgun (WGS) entry which is preliminary data.</text>
</comment>
<dbReference type="PANTHER" id="PTHR47926">
    <property type="entry name" value="PENTATRICOPEPTIDE REPEAT-CONTAINING PROTEIN"/>
    <property type="match status" value="1"/>
</dbReference>
<evidence type="ECO:0000256" key="1">
    <source>
        <dbReference type="PROSITE-ProRule" id="PRU00708"/>
    </source>
</evidence>
<dbReference type="GO" id="GO:0009451">
    <property type="term" value="P:RNA modification"/>
    <property type="evidence" value="ECO:0007669"/>
    <property type="project" value="InterPro"/>
</dbReference>
<protein>
    <recommendedName>
        <fullName evidence="4">Pentatricopeptide repeat-containing protein</fullName>
    </recommendedName>
</protein>
<dbReference type="PANTHER" id="PTHR47926:SF382">
    <property type="entry name" value="PENTACOTRIPEPTIDE-REPEAT REGION OF PRORP DOMAIN-CONTAINING PROTEIN"/>
    <property type="match status" value="1"/>
</dbReference>
<dbReference type="InterPro" id="IPR002885">
    <property type="entry name" value="PPR_rpt"/>
</dbReference>
<sequence>MDALSLKTQSEDPSLVPEQTNIKTGRKRNWNAIMKSHAKLKNDHAILSKYTQMESLGIAQDKTTLPLIFKACTRLNAVERGKKIRSGIEGANLIEDVRVGTALVDFWVLELRLVKEIRGYCLRNGYFDMHPHVGTALVGFYLNLEVRVSSLVFDLMVMISEMSWNAMITGYFASGDLVKALELIVRMLEDGAKIDLVTFSYDNDLFIVNALLNMYDEIGSSVLARELFDITTVRDAVLWNSMICAYIEHGFYEAIDVFKRMQEEISLDERTIVALLSLCRELDDGLKRGKSLQAHSFKGEMRMDVSVENVFLSMYTDLNCVEAAQKVFGEMSTDVDVISYNTLILALVPDNLREEANYFKSCKQLKSNRTPIQRYLF</sequence>
<dbReference type="AlphaFoldDB" id="A0A8X7Z0V5"/>
<dbReference type="Pfam" id="PF01535">
    <property type="entry name" value="PPR"/>
    <property type="match status" value="2"/>
</dbReference>
<evidence type="ECO:0008006" key="4">
    <source>
        <dbReference type="Google" id="ProtNLM"/>
    </source>
</evidence>
<dbReference type="NCBIfam" id="TIGR00756">
    <property type="entry name" value="PPR"/>
    <property type="match status" value="1"/>
</dbReference>
<dbReference type="Proteomes" id="UP000886885">
    <property type="component" value="Chromosome 9D"/>
</dbReference>
<dbReference type="GO" id="GO:0003723">
    <property type="term" value="F:RNA binding"/>
    <property type="evidence" value="ECO:0007669"/>
    <property type="project" value="InterPro"/>
</dbReference>
<dbReference type="PROSITE" id="PS51375">
    <property type="entry name" value="PPR"/>
    <property type="match status" value="1"/>
</dbReference>
<evidence type="ECO:0000313" key="3">
    <source>
        <dbReference type="Proteomes" id="UP000886885"/>
    </source>
</evidence>
<organism evidence="2 3">
    <name type="scientific">Populus tomentosa</name>
    <name type="common">Chinese white poplar</name>
    <dbReference type="NCBI Taxonomy" id="118781"/>
    <lineage>
        <taxon>Eukaryota</taxon>
        <taxon>Viridiplantae</taxon>
        <taxon>Streptophyta</taxon>
        <taxon>Embryophyta</taxon>
        <taxon>Tracheophyta</taxon>
        <taxon>Spermatophyta</taxon>
        <taxon>Magnoliopsida</taxon>
        <taxon>eudicotyledons</taxon>
        <taxon>Gunneridae</taxon>
        <taxon>Pentapetalae</taxon>
        <taxon>rosids</taxon>
        <taxon>fabids</taxon>
        <taxon>Malpighiales</taxon>
        <taxon>Salicaceae</taxon>
        <taxon>Saliceae</taxon>
        <taxon>Populus</taxon>
    </lineage>
</organism>
<dbReference type="OrthoDB" id="1887476at2759"/>
<evidence type="ECO:0000313" key="2">
    <source>
        <dbReference type="EMBL" id="KAG6761024.1"/>
    </source>
</evidence>
<gene>
    <name evidence="2" type="ORF">POTOM_034213</name>
</gene>
<dbReference type="EMBL" id="JAAWWB010000018">
    <property type="protein sequence ID" value="KAG6761024.1"/>
    <property type="molecule type" value="Genomic_DNA"/>
</dbReference>